<dbReference type="EMBL" id="VBAK01000113">
    <property type="protein sequence ID" value="TMI90349.1"/>
    <property type="molecule type" value="Genomic_DNA"/>
</dbReference>
<evidence type="ECO:0000313" key="3">
    <source>
        <dbReference type="EMBL" id="TMI90349.1"/>
    </source>
</evidence>
<dbReference type="SUPFAM" id="SSF56112">
    <property type="entry name" value="Protein kinase-like (PK-like)"/>
    <property type="match status" value="1"/>
</dbReference>
<evidence type="ECO:0000313" key="4">
    <source>
        <dbReference type="Proteomes" id="UP000318509"/>
    </source>
</evidence>
<feature type="compositionally biased region" description="Pro residues" evidence="1">
    <location>
        <begin position="542"/>
        <end position="553"/>
    </location>
</feature>
<evidence type="ECO:0000256" key="1">
    <source>
        <dbReference type="SAM" id="MobiDB-lite"/>
    </source>
</evidence>
<gene>
    <name evidence="3" type="ORF">E6H00_06895</name>
</gene>
<feature type="region of interest" description="Disordered" evidence="1">
    <location>
        <begin position="482"/>
        <end position="553"/>
    </location>
</feature>
<sequence length="553" mass="59824">MQARRQSDGQVITLSSELDRGGEGRVLLADGMPGFLAKLYESPNEVPLRKLAIMLKNPPEDPRPGGVVSIAWPVDLLRADGGEGSVVGFLMERVEGAKHLSHAFIPQDRLQWCPWFEYRYLHRTARNLATAVQALHDRGYVVGDVSYSNVLVKDNALVALVDTDSFQVRDPESGAVYRCPVGKEEYTPPELQGQAFAEVDRRPEHDLFGLAVLIFQLLMEGMHPFNGRFTGAEEDPCPALADRIKLGWFPYRPGLGLPYEPALSSLKFDVLHPALRNLFLRCFEGGHTNPEIRPDGKTWAQALDGAEKDLRPCAANGHHWYGRHLRSCPWCERVIRLRGQDAFPSSVQAVQKQRSNQAARARRTRQAPPAPLPPPALGAVPTGPSGLVPQPGPMTPAPVHSPAYHLDVGSLQQLVRTIGIVWAIGVAGLFAFALHSAGAPSGQWPQPAAPVTGARDLGAAGDPGTAALREVGATLSAYLSDLASQTPPGTSQAAGTSAPPSVDPTSTHILLPPHAVTPSDRRVPNALRCPASHPGDRRCPEDTPPQHPLPRHF</sequence>
<dbReference type="AlphaFoldDB" id="A0A537K3K0"/>
<feature type="compositionally biased region" description="Polar residues" evidence="1">
    <location>
        <begin position="346"/>
        <end position="356"/>
    </location>
</feature>
<organism evidence="3 4">
    <name type="scientific">Candidatus Segetimicrobium genomatis</name>
    <dbReference type="NCBI Taxonomy" id="2569760"/>
    <lineage>
        <taxon>Bacteria</taxon>
        <taxon>Bacillati</taxon>
        <taxon>Candidatus Sysuimicrobiota</taxon>
        <taxon>Candidatus Sysuimicrobiia</taxon>
        <taxon>Candidatus Sysuimicrobiales</taxon>
        <taxon>Candidatus Segetimicrobiaceae</taxon>
        <taxon>Candidatus Segetimicrobium</taxon>
    </lineage>
</organism>
<dbReference type="Gene3D" id="1.10.510.10">
    <property type="entry name" value="Transferase(Phosphotransferase) domain 1"/>
    <property type="match status" value="1"/>
</dbReference>
<proteinExistence type="predicted"/>
<reference evidence="3 4" key="1">
    <citation type="journal article" date="2019" name="Nat. Microbiol.">
        <title>Mediterranean grassland soil C-N compound turnover is dependent on rainfall and depth, and is mediated by genomically divergent microorganisms.</title>
        <authorList>
            <person name="Diamond S."/>
            <person name="Andeer P.F."/>
            <person name="Li Z."/>
            <person name="Crits-Christoph A."/>
            <person name="Burstein D."/>
            <person name="Anantharaman K."/>
            <person name="Lane K.R."/>
            <person name="Thomas B.C."/>
            <person name="Pan C."/>
            <person name="Northen T.R."/>
            <person name="Banfield J.F."/>
        </authorList>
    </citation>
    <scope>NUCLEOTIDE SEQUENCE [LARGE SCALE GENOMIC DNA]</scope>
    <source>
        <strain evidence="3">NP_3</strain>
    </source>
</reference>
<dbReference type="GO" id="GO:0004672">
    <property type="term" value="F:protein kinase activity"/>
    <property type="evidence" value="ECO:0007669"/>
    <property type="project" value="InterPro"/>
</dbReference>
<dbReference type="InterPro" id="IPR011009">
    <property type="entry name" value="Kinase-like_dom_sf"/>
</dbReference>
<name>A0A537K3K0_9BACT</name>
<dbReference type="InterPro" id="IPR000719">
    <property type="entry name" value="Prot_kinase_dom"/>
</dbReference>
<evidence type="ECO:0000259" key="2">
    <source>
        <dbReference type="PROSITE" id="PS50011"/>
    </source>
</evidence>
<comment type="caution">
    <text evidence="3">The sequence shown here is derived from an EMBL/GenBank/DDBJ whole genome shotgun (WGS) entry which is preliminary data.</text>
</comment>
<feature type="region of interest" description="Disordered" evidence="1">
    <location>
        <begin position="346"/>
        <end position="389"/>
    </location>
</feature>
<dbReference type="PROSITE" id="PS50011">
    <property type="entry name" value="PROTEIN_KINASE_DOM"/>
    <property type="match status" value="1"/>
</dbReference>
<feature type="compositionally biased region" description="Polar residues" evidence="1">
    <location>
        <begin position="482"/>
        <end position="508"/>
    </location>
</feature>
<accession>A0A537K3K0</accession>
<protein>
    <recommendedName>
        <fullName evidence="2">Protein kinase domain-containing protein</fullName>
    </recommendedName>
</protein>
<feature type="domain" description="Protein kinase" evidence="2">
    <location>
        <begin position="12"/>
        <end position="321"/>
    </location>
</feature>
<dbReference type="Proteomes" id="UP000318509">
    <property type="component" value="Unassembled WGS sequence"/>
</dbReference>
<dbReference type="GO" id="GO:0005524">
    <property type="term" value="F:ATP binding"/>
    <property type="evidence" value="ECO:0007669"/>
    <property type="project" value="InterPro"/>
</dbReference>